<feature type="compositionally biased region" description="Basic and acidic residues" evidence="5">
    <location>
        <begin position="451"/>
        <end position="462"/>
    </location>
</feature>
<feature type="compositionally biased region" description="Gly residues" evidence="5">
    <location>
        <begin position="431"/>
        <end position="443"/>
    </location>
</feature>
<keyword evidence="2 4" id="KW-0819">tRNA processing</keyword>
<evidence type="ECO:0000256" key="3">
    <source>
        <dbReference type="ARBA" id="ARBA00023235"/>
    </source>
</evidence>
<dbReference type="OrthoDB" id="25767at2759"/>
<dbReference type="InterPro" id="IPR001406">
    <property type="entry name" value="PsdUridine_synth_TruA"/>
</dbReference>
<feature type="compositionally biased region" description="Low complexity" evidence="5">
    <location>
        <begin position="13"/>
        <end position="28"/>
    </location>
</feature>
<feature type="region of interest" description="Disordered" evidence="5">
    <location>
        <begin position="1"/>
        <end position="55"/>
    </location>
</feature>
<gene>
    <name evidence="7" type="ORF">HXX76_007307</name>
</gene>
<evidence type="ECO:0000256" key="2">
    <source>
        <dbReference type="ARBA" id="ARBA00022694"/>
    </source>
</evidence>
<feature type="compositionally biased region" description="Pro residues" evidence="5">
    <location>
        <begin position="209"/>
        <end position="219"/>
    </location>
</feature>
<dbReference type="InterPro" id="IPR020094">
    <property type="entry name" value="TruA/RsuA/RluB/E/F_N"/>
</dbReference>
<dbReference type="GO" id="GO:0160147">
    <property type="term" value="F:tRNA pseudouridine(38-40) synthase activity"/>
    <property type="evidence" value="ECO:0007669"/>
    <property type="project" value="UniProtKB-EC"/>
</dbReference>
<dbReference type="EC" id="5.4.99.12" evidence="4"/>
<evidence type="ECO:0000259" key="6">
    <source>
        <dbReference type="Pfam" id="PF01416"/>
    </source>
</evidence>
<evidence type="ECO:0000313" key="8">
    <source>
        <dbReference type="Proteomes" id="UP000650467"/>
    </source>
</evidence>
<comment type="caution">
    <text evidence="7">The sequence shown here is derived from an EMBL/GenBank/DDBJ whole genome shotgun (WGS) entry which is preliminary data.</text>
</comment>
<comment type="catalytic activity">
    <reaction evidence="4">
        <text>uridine(38/39/40) in tRNA = pseudouridine(38/39/40) in tRNA</text>
        <dbReference type="Rhea" id="RHEA:22376"/>
        <dbReference type="Rhea" id="RHEA-COMP:10085"/>
        <dbReference type="Rhea" id="RHEA-COMP:10087"/>
        <dbReference type="ChEBI" id="CHEBI:65314"/>
        <dbReference type="ChEBI" id="CHEBI:65315"/>
        <dbReference type="EC" id="5.4.99.12"/>
    </reaction>
</comment>
<evidence type="ECO:0000256" key="1">
    <source>
        <dbReference type="ARBA" id="ARBA00009375"/>
    </source>
</evidence>
<feature type="compositionally biased region" description="Gly residues" evidence="5">
    <location>
        <begin position="1"/>
        <end position="12"/>
    </location>
</feature>
<dbReference type="GO" id="GO:0005634">
    <property type="term" value="C:nucleus"/>
    <property type="evidence" value="ECO:0007669"/>
    <property type="project" value="TreeGrafter"/>
</dbReference>
<feature type="region of interest" description="Disordered" evidence="5">
    <location>
        <begin position="431"/>
        <end position="489"/>
    </location>
</feature>
<feature type="compositionally biased region" description="Low complexity" evidence="5">
    <location>
        <begin position="220"/>
        <end position="231"/>
    </location>
</feature>
<name>A0A835TAA7_CHLIN</name>
<feature type="compositionally biased region" description="Gly residues" evidence="5">
    <location>
        <begin position="232"/>
        <end position="241"/>
    </location>
</feature>
<dbReference type="EMBL" id="JAEHOC010000015">
    <property type="protein sequence ID" value="KAG2435225.1"/>
    <property type="molecule type" value="Genomic_DNA"/>
</dbReference>
<dbReference type="PANTHER" id="PTHR11142:SF5">
    <property type="entry name" value="TRNA PSEUDOURIDINE(38_39) SYNTHASE"/>
    <property type="match status" value="1"/>
</dbReference>
<dbReference type="Gene3D" id="3.30.70.660">
    <property type="entry name" value="Pseudouridine synthase I, catalytic domain, C-terminal subdomain"/>
    <property type="match status" value="1"/>
</dbReference>
<sequence length="489" mass="51726">MRGASNAGGGGQPSTSAPARAQAAASAGAEEEGAAGDAGDGDGTPSAQPAKKQKRAPREFDFGRYRTRYVALELMYVGWAFQGFARQDNTDNTIEGVLFSALRKTKLVPEAAAKPISELAYSRCGRTDRGVSALGQVVALQLRSCARVDEPEAEVAQEFDYPRLINKALPTEVRILGWTPVPEDFNARFSCLYREYKYFIIQQRLPQPPQQLPDLPPAPDAAAAEQDAEAGTGAGAAGPGPGSSAAAGQQPQHSLDIAAMRAAAAHFIGEHDFRNFCKPDVATVRSFRRRILTFTVEPVTTSAAEAAHQVHVLTVRGTAFLWHQVRCMAAILLMVGRGQEPPDVVARLLDVAACPRKPQYSMAPEEPLLLYACGFPGLRFLRTHAAVEANLVDVASLLHRHLIGAALTAACHSRLAEDTRCGEAAGTSGIGGGAGAGAGGRGAGHIPLMRRQTEPSIEERFARRGLPWPPEPAPGGAAAAGEEDDGMGE</sequence>
<dbReference type="GO" id="GO:0031119">
    <property type="term" value="P:tRNA pseudouridine synthesis"/>
    <property type="evidence" value="ECO:0007669"/>
    <property type="project" value="TreeGrafter"/>
</dbReference>
<keyword evidence="8" id="KW-1185">Reference proteome</keyword>
<comment type="similarity">
    <text evidence="1 4">Belongs to the tRNA pseudouridine synthase TruA family.</text>
</comment>
<feature type="region of interest" description="Disordered" evidence="5">
    <location>
        <begin position="209"/>
        <end position="252"/>
    </location>
</feature>
<feature type="domain" description="Pseudouridine synthase I TruA alpha/beta" evidence="6">
    <location>
        <begin position="263"/>
        <end position="376"/>
    </location>
</feature>
<dbReference type="Pfam" id="PF01416">
    <property type="entry name" value="PseudoU_synth_1"/>
    <property type="match status" value="1"/>
</dbReference>
<dbReference type="SUPFAM" id="SSF55120">
    <property type="entry name" value="Pseudouridine synthase"/>
    <property type="match status" value="1"/>
</dbReference>
<protein>
    <recommendedName>
        <fullName evidence="4">tRNA pseudouridine synthase</fullName>
        <ecNumber evidence="4">5.4.99.12</ecNumber>
    </recommendedName>
</protein>
<dbReference type="InterPro" id="IPR020097">
    <property type="entry name" value="PsdUridine_synth_TruA_a/b_dom"/>
</dbReference>
<keyword evidence="3 4" id="KW-0413">Isomerase</keyword>
<dbReference type="PANTHER" id="PTHR11142">
    <property type="entry name" value="PSEUDOURIDYLATE SYNTHASE"/>
    <property type="match status" value="1"/>
</dbReference>
<evidence type="ECO:0000256" key="5">
    <source>
        <dbReference type="SAM" id="MobiDB-lite"/>
    </source>
</evidence>
<reference evidence="7" key="1">
    <citation type="journal article" date="2020" name="bioRxiv">
        <title>Comparative genomics of Chlamydomonas.</title>
        <authorList>
            <person name="Craig R.J."/>
            <person name="Hasan A.R."/>
            <person name="Ness R.W."/>
            <person name="Keightley P.D."/>
        </authorList>
    </citation>
    <scope>NUCLEOTIDE SEQUENCE</scope>
    <source>
        <strain evidence="7">SAG 7.73</strain>
    </source>
</reference>
<organism evidence="7 8">
    <name type="scientific">Chlamydomonas incerta</name>
    <dbReference type="NCBI Taxonomy" id="51695"/>
    <lineage>
        <taxon>Eukaryota</taxon>
        <taxon>Viridiplantae</taxon>
        <taxon>Chlorophyta</taxon>
        <taxon>core chlorophytes</taxon>
        <taxon>Chlorophyceae</taxon>
        <taxon>CS clade</taxon>
        <taxon>Chlamydomonadales</taxon>
        <taxon>Chlamydomonadaceae</taxon>
        <taxon>Chlamydomonas</taxon>
    </lineage>
</organism>
<dbReference type="GO" id="GO:0003723">
    <property type="term" value="F:RNA binding"/>
    <property type="evidence" value="ECO:0007669"/>
    <property type="project" value="InterPro"/>
</dbReference>
<dbReference type="HAMAP" id="MF_00171">
    <property type="entry name" value="TruA"/>
    <property type="match status" value="1"/>
</dbReference>
<feature type="compositionally biased region" description="Low complexity" evidence="5">
    <location>
        <begin position="242"/>
        <end position="252"/>
    </location>
</feature>
<dbReference type="Gene3D" id="3.30.70.580">
    <property type="entry name" value="Pseudouridine synthase I, catalytic domain, N-terminal subdomain"/>
    <property type="match status" value="1"/>
</dbReference>
<accession>A0A835TAA7</accession>
<evidence type="ECO:0000313" key="7">
    <source>
        <dbReference type="EMBL" id="KAG2435225.1"/>
    </source>
</evidence>
<dbReference type="NCBIfam" id="TIGR00071">
    <property type="entry name" value="hisT_truA"/>
    <property type="match status" value="1"/>
</dbReference>
<dbReference type="GO" id="GO:1990481">
    <property type="term" value="P:mRNA pseudouridine synthesis"/>
    <property type="evidence" value="ECO:0007669"/>
    <property type="project" value="TreeGrafter"/>
</dbReference>
<evidence type="ECO:0000256" key="4">
    <source>
        <dbReference type="RuleBase" id="RU003792"/>
    </source>
</evidence>
<proteinExistence type="inferred from homology"/>
<dbReference type="AlphaFoldDB" id="A0A835TAA7"/>
<dbReference type="InterPro" id="IPR020103">
    <property type="entry name" value="PsdUridine_synth_cat_dom_sf"/>
</dbReference>
<dbReference type="InterPro" id="IPR020095">
    <property type="entry name" value="PsdUridine_synth_TruA_C"/>
</dbReference>
<dbReference type="Proteomes" id="UP000650467">
    <property type="component" value="Unassembled WGS sequence"/>
</dbReference>
<dbReference type="GO" id="GO:0005737">
    <property type="term" value="C:cytoplasm"/>
    <property type="evidence" value="ECO:0007669"/>
    <property type="project" value="TreeGrafter"/>
</dbReference>